<dbReference type="Proteomes" id="UP000636110">
    <property type="component" value="Unassembled WGS sequence"/>
</dbReference>
<feature type="domain" description="DUF4142" evidence="2">
    <location>
        <begin position="55"/>
        <end position="188"/>
    </location>
</feature>
<name>A0ABR6ERM8_9SPHI</name>
<gene>
    <name evidence="3" type="ORF">GM920_03190</name>
</gene>
<accession>A0ABR6ERM8</accession>
<feature type="signal peptide" evidence="1">
    <location>
        <begin position="1"/>
        <end position="18"/>
    </location>
</feature>
<keyword evidence="4" id="KW-1185">Reference proteome</keyword>
<dbReference type="RefSeq" id="WP_182953345.1">
    <property type="nucleotide sequence ID" value="NZ_WNXC01000001.1"/>
</dbReference>
<dbReference type="EMBL" id="WNXC01000001">
    <property type="protein sequence ID" value="MBB2147910.1"/>
    <property type="molecule type" value="Genomic_DNA"/>
</dbReference>
<keyword evidence="1" id="KW-0732">Signal</keyword>
<proteinExistence type="predicted"/>
<comment type="caution">
    <text evidence="3">The sequence shown here is derived from an EMBL/GenBank/DDBJ whole genome shotgun (WGS) entry which is preliminary data.</text>
</comment>
<dbReference type="PANTHER" id="PTHR38593:SF1">
    <property type="entry name" value="BLR2558 PROTEIN"/>
    <property type="match status" value="1"/>
</dbReference>
<dbReference type="PANTHER" id="PTHR38593">
    <property type="entry name" value="BLR2558 PROTEIN"/>
    <property type="match status" value="1"/>
</dbReference>
<evidence type="ECO:0000256" key="1">
    <source>
        <dbReference type="SAM" id="SignalP"/>
    </source>
</evidence>
<dbReference type="Gene3D" id="1.20.1260.10">
    <property type="match status" value="1"/>
</dbReference>
<evidence type="ECO:0000313" key="3">
    <source>
        <dbReference type="EMBL" id="MBB2147910.1"/>
    </source>
</evidence>
<protein>
    <submittedName>
        <fullName evidence="3">DUF4142 domain-containing protein</fullName>
    </submittedName>
</protein>
<dbReference type="InterPro" id="IPR012347">
    <property type="entry name" value="Ferritin-like"/>
</dbReference>
<evidence type="ECO:0000313" key="4">
    <source>
        <dbReference type="Proteomes" id="UP000636110"/>
    </source>
</evidence>
<reference evidence="3 4" key="1">
    <citation type="submission" date="2019-11" db="EMBL/GenBank/DDBJ databases">
        <title>Description of Pedobacter sp. LMG 31462T.</title>
        <authorList>
            <person name="Carlier A."/>
            <person name="Qi S."/>
            <person name="Vandamme P."/>
        </authorList>
    </citation>
    <scope>NUCLEOTIDE SEQUENCE [LARGE SCALE GENOMIC DNA]</scope>
    <source>
        <strain evidence="3 4">LMG 31462</strain>
    </source>
</reference>
<sequence length="195" mass="21335">MKKLIYLCAIFATAFAFQGCNSSTKDARQTADSLNMVKDTTSNASKTGGIAVEPTDSEFATKAAVGGMAEVEFAKLALTKTSDPQLKEFATMMVTDHGKANEELIAIAKIKNITLPMGLDEAHQKKMTELTQKTGKDFDKAYTDAMVEGHKSTLDLMKNEAKNGSDVDLKSFATNTEMVVQKHLDMINMIHNRMK</sequence>
<dbReference type="InterPro" id="IPR025419">
    <property type="entry name" value="DUF4142"/>
</dbReference>
<feature type="chain" id="PRO_5047055385" evidence="1">
    <location>
        <begin position="19"/>
        <end position="195"/>
    </location>
</feature>
<dbReference type="PROSITE" id="PS51257">
    <property type="entry name" value="PROKAR_LIPOPROTEIN"/>
    <property type="match status" value="1"/>
</dbReference>
<dbReference type="Pfam" id="PF13628">
    <property type="entry name" value="DUF4142"/>
    <property type="match status" value="1"/>
</dbReference>
<evidence type="ECO:0000259" key="2">
    <source>
        <dbReference type="Pfam" id="PF13628"/>
    </source>
</evidence>
<organism evidence="3 4">
    <name type="scientific">Pedobacter gandavensis</name>
    <dbReference type="NCBI Taxonomy" id="2679963"/>
    <lineage>
        <taxon>Bacteria</taxon>
        <taxon>Pseudomonadati</taxon>
        <taxon>Bacteroidota</taxon>
        <taxon>Sphingobacteriia</taxon>
        <taxon>Sphingobacteriales</taxon>
        <taxon>Sphingobacteriaceae</taxon>
        <taxon>Pedobacter</taxon>
    </lineage>
</organism>